<name>A0ABN8U519_9BACL</name>
<evidence type="ECO:0000313" key="4">
    <source>
        <dbReference type="Proteomes" id="UP001154322"/>
    </source>
</evidence>
<protein>
    <submittedName>
        <fullName evidence="3">Phage tail sheath family protein</fullName>
    </submittedName>
</protein>
<dbReference type="InterPro" id="IPR020287">
    <property type="entry name" value="Tail_sheath_C"/>
</dbReference>
<proteinExistence type="inferred from homology"/>
<dbReference type="PANTHER" id="PTHR35861:SF1">
    <property type="entry name" value="PHAGE TAIL SHEATH PROTEIN"/>
    <property type="match status" value="1"/>
</dbReference>
<evidence type="ECO:0000259" key="2">
    <source>
        <dbReference type="Pfam" id="PF17482"/>
    </source>
</evidence>
<dbReference type="PANTHER" id="PTHR35861">
    <property type="match status" value="1"/>
</dbReference>
<feature type="domain" description="Tail sheath protein C-terminal" evidence="2">
    <location>
        <begin position="371"/>
        <end position="469"/>
    </location>
</feature>
<accession>A0ABN8U519</accession>
<comment type="caution">
    <text evidence="3">The sequence shown here is derived from an EMBL/GenBank/DDBJ whole genome shotgun (WGS) entry which is preliminary data.</text>
</comment>
<evidence type="ECO:0000256" key="1">
    <source>
        <dbReference type="ARBA" id="ARBA00008005"/>
    </source>
</evidence>
<dbReference type="InterPro" id="IPR052042">
    <property type="entry name" value="Tail_sheath_structural"/>
</dbReference>
<dbReference type="Proteomes" id="UP001154322">
    <property type="component" value="Unassembled WGS sequence"/>
</dbReference>
<reference evidence="3" key="1">
    <citation type="submission" date="2022-06" db="EMBL/GenBank/DDBJ databases">
        <authorList>
            <person name="Dietemann V."/>
            <person name="Ory F."/>
            <person name="Dainat B."/>
            <person name="Oberhansli S."/>
        </authorList>
    </citation>
    <scope>NUCLEOTIDE SEQUENCE</scope>
    <source>
        <strain evidence="3">Ena-SAMPLE-TAB-26-04-2022-14:26:32:270-5432</strain>
    </source>
</reference>
<dbReference type="RefSeq" id="WP_213427790.1">
    <property type="nucleotide sequence ID" value="NZ_AP031286.1"/>
</dbReference>
<comment type="similarity">
    <text evidence="1">Belongs to the myoviridae tail sheath protein family.</text>
</comment>
<sequence>MAYKHGITTSEIPTSITPSVTSASVPVVFGTAPINLSKLNNKENPPINVPVMCFTYSEAVAAFGYSEDWNFTLSEAIKAYFDLFQTSPLVLVNVLDPSKHKKSIPDQAVPMADGLATIKAQGVLKDTVKVKKDASTYEVDKDYALNFNDSGELVIQRLPNGIIPADTKELTVSYAKLDPTAVKPADIIGGIDAEGRPTGLELINQVFPRFRVVPGMVVVPGFSSDPTVAAVMTAKVRNINRVFKCTAITDIPADMQYTAAPKWSTDNNYTSAGQINCYPKLTLGSKQYHMSTQLAGVMAVTDAANGGVPYVSPSNHNFQADGAALEDGTEVLLGPDQAQYLNGNGIVTALNFIGGWKAWGNRTGAYPAVTDPKDSFIPVRRMMDWIQNTVVMTYWQYLDAPVTKRMVQAVTDSLNLWMNGLQSQGYILGGRVEFNESENSKVDLMDGKVRFHIYVTPPSPAEEISFVVEYDANYLSGLFTA</sequence>
<keyword evidence="4" id="KW-1185">Reference proteome</keyword>
<organism evidence="3 4">
    <name type="scientific">Paenibacillus melissococcoides</name>
    <dbReference type="NCBI Taxonomy" id="2912268"/>
    <lineage>
        <taxon>Bacteria</taxon>
        <taxon>Bacillati</taxon>
        <taxon>Bacillota</taxon>
        <taxon>Bacilli</taxon>
        <taxon>Bacillales</taxon>
        <taxon>Paenibacillaceae</taxon>
        <taxon>Paenibacillus</taxon>
    </lineage>
</organism>
<dbReference type="EMBL" id="CALYLO010000004">
    <property type="protein sequence ID" value="CAH8246046.1"/>
    <property type="molecule type" value="Genomic_DNA"/>
</dbReference>
<gene>
    <name evidence="3" type="ORF">WJ0W_003283</name>
</gene>
<evidence type="ECO:0000313" key="3">
    <source>
        <dbReference type="EMBL" id="CAH8246046.1"/>
    </source>
</evidence>
<dbReference type="Pfam" id="PF17482">
    <property type="entry name" value="Phage_sheath_1C"/>
    <property type="match status" value="1"/>
</dbReference>